<comment type="subcellular location">
    <subcellularLocation>
        <location evidence="2">Cell membrane</location>
        <topology evidence="2">Multi-pass membrane protein</topology>
    </subcellularLocation>
</comment>
<evidence type="ECO:0000256" key="4">
    <source>
        <dbReference type="ARBA" id="ARBA00022475"/>
    </source>
</evidence>
<accession>A0A8E2I8C2</accession>
<dbReference type="AlphaFoldDB" id="A0A8E2I8C2"/>
<dbReference type="GO" id="GO:0005886">
    <property type="term" value="C:plasma membrane"/>
    <property type="evidence" value="ECO:0007669"/>
    <property type="project" value="UniProtKB-SubCell"/>
</dbReference>
<keyword evidence="17" id="KW-1185">Reference proteome</keyword>
<dbReference type="EMBL" id="MTLA01000154">
    <property type="protein sequence ID" value="OOP67860.1"/>
    <property type="molecule type" value="Genomic_DNA"/>
</dbReference>
<dbReference type="SMART" id="SM00387">
    <property type="entry name" value="HATPase_c"/>
    <property type="match status" value="1"/>
</dbReference>
<comment type="caution">
    <text evidence="16">The sequence shown here is derived from an EMBL/GenBank/DDBJ whole genome shotgun (WGS) entry which is preliminary data.</text>
</comment>
<protein>
    <recommendedName>
        <fullName evidence="3">histidine kinase</fullName>
        <ecNumber evidence="3">2.7.13.3</ecNumber>
    </recommendedName>
</protein>
<dbReference type="GO" id="GO:0000155">
    <property type="term" value="F:phosphorelay sensor kinase activity"/>
    <property type="evidence" value="ECO:0007669"/>
    <property type="project" value="InterPro"/>
</dbReference>
<dbReference type="GO" id="GO:0005524">
    <property type="term" value="F:ATP binding"/>
    <property type="evidence" value="ECO:0007669"/>
    <property type="project" value="UniProtKB-KW"/>
</dbReference>
<dbReference type="InterPro" id="IPR036097">
    <property type="entry name" value="HisK_dim/P_sf"/>
</dbReference>
<dbReference type="PRINTS" id="PR00344">
    <property type="entry name" value="BCTRLSENSOR"/>
</dbReference>
<dbReference type="PANTHER" id="PTHR45453">
    <property type="entry name" value="PHOSPHATE REGULON SENSOR PROTEIN PHOR"/>
    <property type="match status" value="1"/>
</dbReference>
<dbReference type="PANTHER" id="PTHR45453:SF2">
    <property type="entry name" value="HISTIDINE KINASE"/>
    <property type="match status" value="1"/>
</dbReference>
<dbReference type="PROSITE" id="PS50109">
    <property type="entry name" value="HIS_KIN"/>
    <property type="match status" value="1"/>
</dbReference>
<dbReference type="CDD" id="cd00082">
    <property type="entry name" value="HisKA"/>
    <property type="match status" value="1"/>
</dbReference>
<evidence type="ECO:0000256" key="9">
    <source>
        <dbReference type="ARBA" id="ARBA00022777"/>
    </source>
</evidence>
<evidence type="ECO:0000313" key="16">
    <source>
        <dbReference type="EMBL" id="OOP67860.1"/>
    </source>
</evidence>
<evidence type="ECO:0000256" key="5">
    <source>
        <dbReference type="ARBA" id="ARBA00022553"/>
    </source>
</evidence>
<evidence type="ECO:0000256" key="12">
    <source>
        <dbReference type="ARBA" id="ARBA00023012"/>
    </source>
</evidence>
<feature type="domain" description="Histidine kinase" evidence="15">
    <location>
        <begin position="122"/>
        <end position="329"/>
    </location>
</feature>
<keyword evidence="5" id="KW-0597">Phosphoprotein</keyword>
<evidence type="ECO:0000256" key="8">
    <source>
        <dbReference type="ARBA" id="ARBA00022741"/>
    </source>
</evidence>
<dbReference type="SMART" id="SM00388">
    <property type="entry name" value="HisKA"/>
    <property type="match status" value="1"/>
</dbReference>
<dbReference type="GO" id="GO:0016036">
    <property type="term" value="P:cellular response to phosphate starvation"/>
    <property type="evidence" value="ECO:0007669"/>
    <property type="project" value="TreeGrafter"/>
</dbReference>
<evidence type="ECO:0000256" key="11">
    <source>
        <dbReference type="ARBA" id="ARBA00022989"/>
    </source>
</evidence>
<gene>
    <name evidence="16" type="ORF">BWZ43_13615</name>
</gene>
<dbReference type="InterPro" id="IPR003594">
    <property type="entry name" value="HATPase_dom"/>
</dbReference>
<keyword evidence="7 14" id="KW-0812">Transmembrane</keyword>
<dbReference type="InterPro" id="IPR005467">
    <property type="entry name" value="His_kinase_dom"/>
</dbReference>
<dbReference type="SUPFAM" id="SSF47384">
    <property type="entry name" value="Homodimeric domain of signal transducing histidine kinase"/>
    <property type="match status" value="1"/>
</dbReference>
<dbReference type="Pfam" id="PF02518">
    <property type="entry name" value="HATPase_c"/>
    <property type="match status" value="1"/>
</dbReference>
<name>A0A8E2I8C2_9BACI</name>
<dbReference type="GO" id="GO:0004721">
    <property type="term" value="F:phosphoprotein phosphatase activity"/>
    <property type="evidence" value="ECO:0007669"/>
    <property type="project" value="TreeGrafter"/>
</dbReference>
<evidence type="ECO:0000256" key="2">
    <source>
        <dbReference type="ARBA" id="ARBA00004651"/>
    </source>
</evidence>
<keyword evidence="12" id="KW-0902">Two-component regulatory system</keyword>
<organism evidence="16 17">
    <name type="scientific">Heyndrickxia oleronia</name>
    <dbReference type="NCBI Taxonomy" id="38875"/>
    <lineage>
        <taxon>Bacteria</taxon>
        <taxon>Bacillati</taxon>
        <taxon>Bacillota</taxon>
        <taxon>Bacilli</taxon>
        <taxon>Bacillales</taxon>
        <taxon>Bacillaceae</taxon>
        <taxon>Heyndrickxia</taxon>
    </lineage>
</organism>
<feature type="transmembrane region" description="Helical" evidence="14">
    <location>
        <begin position="9"/>
        <end position="28"/>
    </location>
</feature>
<proteinExistence type="predicted"/>
<reference evidence="16 17" key="1">
    <citation type="submission" date="2017-01" db="EMBL/GenBank/DDBJ databases">
        <title>Draft genome sequence of Bacillus oleronius.</title>
        <authorList>
            <person name="Allam M."/>
        </authorList>
    </citation>
    <scope>NUCLEOTIDE SEQUENCE [LARGE SCALE GENOMIC DNA]</scope>
    <source>
        <strain evidence="16 17">DSM 9356</strain>
    </source>
</reference>
<sequence>MKLFLKDHLFLIVFNIIQLLLIISIYWLNGNHDLSIALYSLFFGGCLLIAYLLFRFFTHFSFYKKLSKQEPMHTLEETVHGKEIFAVPVALQEVLQNQYQQYKQDIHRYEYQQRNHRTFTNQWVHQMKTPISVIHLLLKGKIEPIFDDIHDQVDRIEKGLEMILYMSRLDSFEPDFHIESVDLKKLVSEVVHENKRLLIRNEVYPVIEISEIMEVLTDAKWLRFILNQLLTNAVRYSAGYGNSVVIAAVKKGTEQIIEVRDQGVGIPKQDIERVFEPYYTGENGRKYKESTGMGLYLTAEICKQLGHDISLKSVVNKGTTVSLSFRNLQ</sequence>
<evidence type="ECO:0000259" key="15">
    <source>
        <dbReference type="PROSITE" id="PS50109"/>
    </source>
</evidence>
<keyword evidence="6" id="KW-0808">Transferase</keyword>
<evidence type="ECO:0000256" key="3">
    <source>
        <dbReference type="ARBA" id="ARBA00012438"/>
    </source>
</evidence>
<dbReference type="RefSeq" id="WP_058004219.1">
    <property type="nucleotide sequence ID" value="NZ_CP065424.1"/>
</dbReference>
<keyword evidence="8" id="KW-0547">Nucleotide-binding</keyword>
<keyword evidence="11 14" id="KW-1133">Transmembrane helix</keyword>
<feature type="transmembrane region" description="Helical" evidence="14">
    <location>
        <begin position="34"/>
        <end position="54"/>
    </location>
</feature>
<evidence type="ECO:0000256" key="13">
    <source>
        <dbReference type="ARBA" id="ARBA00023136"/>
    </source>
</evidence>
<dbReference type="Gene3D" id="3.30.565.10">
    <property type="entry name" value="Histidine kinase-like ATPase, C-terminal domain"/>
    <property type="match status" value="1"/>
</dbReference>
<keyword evidence="13 14" id="KW-0472">Membrane</keyword>
<keyword evidence="4" id="KW-1003">Cell membrane</keyword>
<keyword evidence="10" id="KW-0067">ATP-binding</keyword>
<evidence type="ECO:0000313" key="17">
    <source>
        <dbReference type="Proteomes" id="UP000189761"/>
    </source>
</evidence>
<evidence type="ECO:0000256" key="14">
    <source>
        <dbReference type="SAM" id="Phobius"/>
    </source>
</evidence>
<dbReference type="EC" id="2.7.13.3" evidence="3"/>
<evidence type="ECO:0000256" key="1">
    <source>
        <dbReference type="ARBA" id="ARBA00000085"/>
    </source>
</evidence>
<dbReference type="InterPro" id="IPR050351">
    <property type="entry name" value="BphY/WalK/GraS-like"/>
</dbReference>
<comment type="catalytic activity">
    <reaction evidence="1">
        <text>ATP + protein L-histidine = ADP + protein N-phospho-L-histidine.</text>
        <dbReference type="EC" id="2.7.13.3"/>
    </reaction>
</comment>
<dbReference type="InterPro" id="IPR003661">
    <property type="entry name" value="HisK_dim/P_dom"/>
</dbReference>
<dbReference type="SUPFAM" id="SSF55874">
    <property type="entry name" value="ATPase domain of HSP90 chaperone/DNA topoisomerase II/histidine kinase"/>
    <property type="match status" value="1"/>
</dbReference>
<dbReference type="InterPro" id="IPR004358">
    <property type="entry name" value="Sig_transdc_His_kin-like_C"/>
</dbReference>
<keyword evidence="9 16" id="KW-0418">Kinase</keyword>
<dbReference type="FunFam" id="3.30.565.10:FF:000057">
    <property type="entry name" value="Sensor histidine kinase"/>
    <property type="match status" value="1"/>
</dbReference>
<evidence type="ECO:0000256" key="7">
    <source>
        <dbReference type="ARBA" id="ARBA00022692"/>
    </source>
</evidence>
<dbReference type="InterPro" id="IPR036890">
    <property type="entry name" value="HATPase_C_sf"/>
</dbReference>
<evidence type="ECO:0000256" key="6">
    <source>
        <dbReference type="ARBA" id="ARBA00022679"/>
    </source>
</evidence>
<evidence type="ECO:0000256" key="10">
    <source>
        <dbReference type="ARBA" id="ARBA00022840"/>
    </source>
</evidence>
<dbReference type="Proteomes" id="UP000189761">
    <property type="component" value="Unassembled WGS sequence"/>
</dbReference>